<dbReference type="STRING" id="67855.RO21_04505"/>
<evidence type="ECO:0000256" key="1">
    <source>
        <dbReference type="SAM" id="MobiDB-lite"/>
    </source>
</evidence>
<keyword evidence="2" id="KW-0472">Membrane</keyword>
<gene>
    <name evidence="3" type="ORF">RO21_04505</name>
</gene>
<evidence type="ECO:0000313" key="3">
    <source>
        <dbReference type="EMBL" id="KMK51797.1"/>
    </source>
</evidence>
<evidence type="ECO:0000313" key="4">
    <source>
        <dbReference type="Proteomes" id="UP000036270"/>
    </source>
</evidence>
<dbReference type="EMBL" id="JWIZ01000023">
    <property type="protein sequence ID" value="KMK51797.1"/>
    <property type="molecule type" value="Genomic_DNA"/>
</dbReference>
<evidence type="ECO:0000256" key="2">
    <source>
        <dbReference type="SAM" id="Phobius"/>
    </source>
</evidence>
<dbReference type="Proteomes" id="UP000036270">
    <property type="component" value="Unassembled WGS sequence"/>
</dbReference>
<reference evidence="3 4" key="1">
    <citation type="submission" date="2014-12" db="EMBL/GenBank/DDBJ databases">
        <title>Reclassification of Actinobacillus muris as Muribacter muris.</title>
        <authorList>
            <person name="Christensen H."/>
            <person name="Nicklas W."/>
            <person name="Bisgaard M."/>
        </authorList>
    </citation>
    <scope>NUCLEOTIDE SEQUENCE [LARGE SCALE GENOMIC DNA]</scope>
    <source>
        <strain evidence="3 4">Ackerman80-443D</strain>
    </source>
</reference>
<sequence length="136" mass="16701">MTTMQQSDLLYYLLIPSVLFSFWTIWHSDERLWFKWLLSFAALFPFGLGPFFVFWASNLPPLKAEAHIFRNRFWYRDPDYAPLINALGKKKAEREQQIKAFIRYKERQYQQKLNEEQKYKTEKKRQERIKALRDKK</sequence>
<feature type="region of interest" description="Disordered" evidence="1">
    <location>
        <begin position="115"/>
        <end position="136"/>
    </location>
</feature>
<comment type="caution">
    <text evidence="3">The sequence shown here is derived from an EMBL/GenBank/DDBJ whole genome shotgun (WGS) entry which is preliminary data.</text>
</comment>
<proteinExistence type="predicted"/>
<name>A0A0J5S4S6_9PAST</name>
<feature type="transmembrane region" description="Helical" evidence="2">
    <location>
        <begin position="32"/>
        <end position="55"/>
    </location>
</feature>
<keyword evidence="2" id="KW-1133">Transmembrane helix</keyword>
<feature type="transmembrane region" description="Helical" evidence="2">
    <location>
        <begin position="9"/>
        <end position="26"/>
    </location>
</feature>
<dbReference type="RefSeq" id="WP_047976599.1">
    <property type="nucleotide sequence ID" value="NZ_JWIZ01000023.1"/>
</dbReference>
<dbReference type="AlphaFoldDB" id="A0A0J5S4S6"/>
<keyword evidence="4" id="KW-1185">Reference proteome</keyword>
<keyword evidence="2" id="KW-0812">Transmembrane</keyword>
<protein>
    <submittedName>
        <fullName evidence="3">Uncharacterized protein</fullName>
    </submittedName>
</protein>
<accession>A0A0J5S4S6</accession>
<organism evidence="3 4">
    <name type="scientific">Muribacter muris</name>
    <dbReference type="NCBI Taxonomy" id="67855"/>
    <lineage>
        <taxon>Bacteria</taxon>
        <taxon>Pseudomonadati</taxon>
        <taxon>Pseudomonadota</taxon>
        <taxon>Gammaproteobacteria</taxon>
        <taxon>Pasteurellales</taxon>
        <taxon>Pasteurellaceae</taxon>
        <taxon>Muribacter</taxon>
    </lineage>
</organism>
<dbReference type="PATRIC" id="fig|67855.3.peg.757"/>